<dbReference type="OrthoDB" id="9812349at2"/>
<dbReference type="PANTHER" id="PTHR34980">
    <property type="entry name" value="INNER MEMBRANE PROTEIN-RELATED-RELATED"/>
    <property type="match status" value="1"/>
</dbReference>
<gene>
    <name evidence="2" type="ORF">CSUB8521_0890</name>
</gene>
<dbReference type="PANTHER" id="PTHR34980:SF2">
    <property type="entry name" value="INNER MEMBRANE PROTEIN YHAH-RELATED"/>
    <property type="match status" value="1"/>
</dbReference>
<dbReference type="GO" id="GO:0005886">
    <property type="term" value="C:plasma membrane"/>
    <property type="evidence" value="ECO:0007669"/>
    <property type="project" value="TreeGrafter"/>
</dbReference>
<reference evidence="2 3" key="1">
    <citation type="journal article" date="2014" name="Genome Biol. Evol.">
        <title>Comparative Genomics of the Campylobacter lari Group.</title>
        <authorList>
            <person name="Miller W.G."/>
            <person name="Yee E."/>
            <person name="Chapman M.H."/>
            <person name="Smith T.P."/>
            <person name="Bono J.L."/>
            <person name="Huynh S."/>
            <person name="Parker C.T."/>
            <person name="Vandamme P."/>
            <person name="Luong K."/>
            <person name="Korlach J."/>
        </authorList>
    </citation>
    <scope>NUCLEOTIDE SEQUENCE [LARGE SCALE GENOMIC DNA]</scope>
    <source>
        <strain evidence="2 3">LMG 24374</strain>
    </source>
</reference>
<dbReference type="EMBL" id="CP007772">
    <property type="protein sequence ID" value="AJC90730.1"/>
    <property type="molecule type" value="Genomic_DNA"/>
</dbReference>
<dbReference type="Pfam" id="PF05656">
    <property type="entry name" value="DUF805"/>
    <property type="match status" value="1"/>
</dbReference>
<feature type="transmembrane region" description="Helical" evidence="1">
    <location>
        <begin position="24"/>
        <end position="45"/>
    </location>
</feature>
<feature type="transmembrane region" description="Helical" evidence="1">
    <location>
        <begin position="76"/>
        <end position="97"/>
    </location>
</feature>
<proteinExistence type="predicted"/>
<dbReference type="HOGENOM" id="CLU_093674_3_2_7"/>
<dbReference type="AlphaFoldDB" id="A0A0A8HAM3"/>
<protein>
    <submittedName>
        <fullName evidence="2">Hypothetical membrane protein (DUF805 domain)</fullName>
    </submittedName>
</protein>
<keyword evidence="1" id="KW-0812">Transmembrane</keyword>
<organism evidence="2 3">
    <name type="scientific">Campylobacter subantarcticus LMG 24374</name>
    <dbReference type="NCBI Taxonomy" id="1388751"/>
    <lineage>
        <taxon>Bacteria</taxon>
        <taxon>Pseudomonadati</taxon>
        <taxon>Campylobacterota</taxon>
        <taxon>Epsilonproteobacteria</taxon>
        <taxon>Campylobacterales</taxon>
        <taxon>Campylobacteraceae</taxon>
        <taxon>Campylobacter</taxon>
    </lineage>
</organism>
<sequence length="138" mass="16383">MFELYLNFWKQATDFKTRTNRGDYWAVMLMQILVSFCVALAFFWWLPIIDHIFSLASLLPIFAIGARRLHDIGFSGWWQLLYILIIPIIVFVILYCFKSNEFTNKYGERIPETRNFILYFSINLIIGILIFLINVAQI</sequence>
<evidence type="ECO:0000313" key="2">
    <source>
        <dbReference type="EMBL" id="AJC90730.1"/>
    </source>
</evidence>
<dbReference type="Proteomes" id="UP000031135">
    <property type="component" value="Chromosome"/>
</dbReference>
<dbReference type="KEGG" id="csm:CSUB8521_0890"/>
<dbReference type="RefSeq" id="WP_052242990.1">
    <property type="nucleotide sequence ID" value="NZ_CP007772.1"/>
</dbReference>
<dbReference type="InterPro" id="IPR008523">
    <property type="entry name" value="DUF805"/>
</dbReference>
<feature type="transmembrane region" description="Helical" evidence="1">
    <location>
        <begin position="117"/>
        <end position="136"/>
    </location>
</feature>
<accession>A0A0A8HAM3</accession>
<evidence type="ECO:0000256" key="1">
    <source>
        <dbReference type="SAM" id="Phobius"/>
    </source>
</evidence>
<keyword evidence="1" id="KW-1133">Transmembrane helix</keyword>
<name>A0A0A8HAM3_9BACT</name>
<keyword evidence="1" id="KW-0472">Membrane</keyword>
<evidence type="ECO:0000313" key="3">
    <source>
        <dbReference type="Proteomes" id="UP000031135"/>
    </source>
</evidence>